<comment type="caution">
    <text evidence="2">The sequence shown here is derived from an EMBL/GenBank/DDBJ whole genome shotgun (WGS) entry which is preliminary data.</text>
</comment>
<gene>
    <name evidence="2" type="ORF">ABL78_3035</name>
</gene>
<evidence type="ECO:0000313" key="3">
    <source>
        <dbReference type="Proteomes" id="UP000038009"/>
    </source>
</evidence>
<sequence>MSFTCNARENGGETLSSRILSALHTRDADDAMFVLLTSPSSSSGALAVNDGEPKVVQTVVTKEIWCTFVLLLHQHLSQTAPCAADVGNECKTYDDITESSSAQSTRCDIGLYCSETFYACLVESACLFLGLSFCLFRHDDPPIRLERLERRRRPRYRLYLHDIMHLLQSAMDERVASEVTESSAMLSPHMPRPASSIVLATPHNLSDSCVAYYMHTSGSTGDPKCVVASRGNLHAYLRNFIHSPDGLAVTLDPACRLFCLSSPFFDPSIGDMLAVLCTPRSIFYTCSQEALLNGCVSELMAAVRPTHAVSTPAVWRTVSVEAFRRSESDGEGSKTPVMRVFLGGERMSQELISTWAARVDLFNIYGVTEVTIYQSVRRVRAGMRAADVTCGAGVGTRIVIDRRAPDTFAEEGYSDRESAESFGEVVLHGDQVCCGYADEEQHAAGAAQGGAAPSPFGYDGETNMRFFRTGDIGSLISSPDAEEEPQLVLCGRRDWQIKLNGQRVSMEEVEGTVQRALEGIFTQCACFCLRDGGNVSKLSDPVIGAAVVFADAPSEKALESRAQAVAEALQEVLALHLPPFMIPRRWLLFARGRSLPQTVTGKVNRAELSRVAWESMQVEAKIHKDKVGDGVAEDQAAGLHDALYTTVRSAWELHLGLPIHANTHYLHAGGDSLGALKLTRSIYLRLHAGRGSSDDGIDEYGGLPSPFQPCVVLRYPRFCDYVAALRQELESCPSLIQDAEWRKDQNSRLNDAPTVQPIPPSTVPSTVSQVNSLFREVVAAWCCGLAEHLLRHGVVDVNGGNTREHRCLTPLHTAVSSCGSEAAELEAALRMVKLLLDFGAKPTAVSPDGVTPAHLAAAVSAPLLKLLLDNAPSVLHCREGRQQSLLHFAARSGNVEAVQLLVSIYQLRLDTRDKWQRTPVHWAVLNGHLAVLEAMHSYCTASLTSSSPSQAVVALGGAETSFGEGRQQTRRQGCTTARYVRLARKKTHLAYETLCAIAQRTRPGDERLMALCRELSAAVGEEPTSQ</sequence>
<organism evidence="2 3">
    <name type="scientific">Leptomonas seymouri</name>
    <dbReference type="NCBI Taxonomy" id="5684"/>
    <lineage>
        <taxon>Eukaryota</taxon>
        <taxon>Discoba</taxon>
        <taxon>Euglenozoa</taxon>
        <taxon>Kinetoplastea</taxon>
        <taxon>Metakinetoplastina</taxon>
        <taxon>Trypanosomatida</taxon>
        <taxon>Trypanosomatidae</taxon>
        <taxon>Leishmaniinae</taxon>
        <taxon>Leptomonas</taxon>
    </lineage>
</organism>
<dbReference type="Gene3D" id="3.40.50.12780">
    <property type="entry name" value="N-terminal domain of ligase-like"/>
    <property type="match status" value="1"/>
</dbReference>
<dbReference type="InterPro" id="IPR002110">
    <property type="entry name" value="Ankyrin_rpt"/>
</dbReference>
<dbReference type="InterPro" id="IPR036770">
    <property type="entry name" value="Ankyrin_rpt-contain_sf"/>
</dbReference>
<dbReference type="Proteomes" id="UP000038009">
    <property type="component" value="Unassembled WGS sequence"/>
</dbReference>
<dbReference type="AlphaFoldDB" id="A0A0N1I5E5"/>
<dbReference type="EMBL" id="LJSK01000071">
    <property type="protein sequence ID" value="KPI87878.1"/>
    <property type="molecule type" value="Genomic_DNA"/>
</dbReference>
<dbReference type="SMART" id="SM00248">
    <property type="entry name" value="ANK"/>
    <property type="match status" value="4"/>
</dbReference>
<dbReference type="GO" id="GO:0031177">
    <property type="term" value="F:phosphopantetheine binding"/>
    <property type="evidence" value="ECO:0007669"/>
    <property type="project" value="TreeGrafter"/>
</dbReference>
<dbReference type="PANTHER" id="PTHR45527">
    <property type="entry name" value="NONRIBOSOMAL PEPTIDE SYNTHETASE"/>
    <property type="match status" value="1"/>
</dbReference>
<dbReference type="SUPFAM" id="SSF56801">
    <property type="entry name" value="Acetyl-CoA synthetase-like"/>
    <property type="match status" value="1"/>
</dbReference>
<name>A0A0N1I5E5_LEPSE</name>
<dbReference type="InterPro" id="IPR042099">
    <property type="entry name" value="ANL_N_sf"/>
</dbReference>
<feature type="domain" description="AMP-dependent synthetase/ligase" evidence="1">
    <location>
        <begin position="189"/>
        <end position="436"/>
    </location>
</feature>
<dbReference type="OMA" id="GRRDWEM"/>
<proteinExistence type="predicted"/>
<dbReference type="Gene3D" id="3.30.300.30">
    <property type="match status" value="1"/>
</dbReference>
<dbReference type="Pfam" id="PF00023">
    <property type="entry name" value="Ank"/>
    <property type="match status" value="1"/>
</dbReference>
<accession>A0A0N1I5E5</accession>
<dbReference type="PROSITE" id="PS00455">
    <property type="entry name" value="AMP_BINDING"/>
    <property type="match status" value="1"/>
</dbReference>
<dbReference type="VEuPathDB" id="TriTrypDB:Lsey_0071_0170"/>
<evidence type="ECO:0000259" key="1">
    <source>
        <dbReference type="Pfam" id="PF00501"/>
    </source>
</evidence>
<dbReference type="InterPro" id="IPR006162">
    <property type="entry name" value="Ppantetheine_attach_site"/>
</dbReference>
<dbReference type="GO" id="GO:0044550">
    <property type="term" value="P:secondary metabolite biosynthetic process"/>
    <property type="evidence" value="ECO:0007669"/>
    <property type="project" value="TreeGrafter"/>
</dbReference>
<dbReference type="GO" id="GO:0043041">
    <property type="term" value="P:amino acid activation for nonribosomal peptide biosynthetic process"/>
    <property type="evidence" value="ECO:0007669"/>
    <property type="project" value="TreeGrafter"/>
</dbReference>
<dbReference type="PROSITE" id="PS00012">
    <property type="entry name" value="PHOSPHOPANTETHEINE"/>
    <property type="match status" value="1"/>
</dbReference>
<dbReference type="PANTHER" id="PTHR45527:SF1">
    <property type="entry name" value="FATTY ACID SYNTHASE"/>
    <property type="match status" value="1"/>
</dbReference>
<dbReference type="GO" id="GO:0005737">
    <property type="term" value="C:cytoplasm"/>
    <property type="evidence" value="ECO:0007669"/>
    <property type="project" value="TreeGrafter"/>
</dbReference>
<dbReference type="Pfam" id="PF00501">
    <property type="entry name" value="AMP-binding"/>
    <property type="match status" value="1"/>
</dbReference>
<reference evidence="2 3" key="1">
    <citation type="journal article" date="2015" name="PLoS Pathog.">
        <title>Leptomonas seymouri: Adaptations to the Dixenous Life Cycle Analyzed by Genome Sequencing, Transcriptome Profiling and Co-infection with Leishmania donovani.</title>
        <authorList>
            <person name="Kraeva N."/>
            <person name="Butenko A."/>
            <person name="Hlavacova J."/>
            <person name="Kostygov A."/>
            <person name="Myskova J."/>
            <person name="Grybchuk D."/>
            <person name="Lestinova T."/>
            <person name="Votypka J."/>
            <person name="Volf P."/>
            <person name="Opperdoes F."/>
            <person name="Flegontov P."/>
            <person name="Lukes J."/>
            <person name="Yurchenko V."/>
        </authorList>
    </citation>
    <scope>NUCLEOTIDE SEQUENCE [LARGE SCALE GENOMIC DNA]</scope>
    <source>
        <strain evidence="2 3">ATCC 30220</strain>
    </source>
</reference>
<keyword evidence="3" id="KW-1185">Reference proteome</keyword>
<dbReference type="InterPro" id="IPR045851">
    <property type="entry name" value="AMP-bd_C_sf"/>
</dbReference>
<dbReference type="SUPFAM" id="SSF48403">
    <property type="entry name" value="Ankyrin repeat"/>
    <property type="match status" value="1"/>
</dbReference>
<dbReference type="Gene3D" id="1.25.40.20">
    <property type="entry name" value="Ankyrin repeat-containing domain"/>
    <property type="match status" value="1"/>
</dbReference>
<evidence type="ECO:0000313" key="2">
    <source>
        <dbReference type="EMBL" id="KPI87878.1"/>
    </source>
</evidence>
<dbReference type="Pfam" id="PF12796">
    <property type="entry name" value="Ank_2"/>
    <property type="match status" value="1"/>
</dbReference>
<dbReference type="InterPro" id="IPR020845">
    <property type="entry name" value="AMP-binding_CS"/>
</dbReference>
<protein>
    <recommendedName>
        <fullName evidence="1">AMP-dependent synthetase/ligase domain-containing protein</fullName>
    </recommendedName>
</protein>
<dbReference type="InterPro" id="IPR000873">
    <property type="entry name" value="AMP-dep_synth/lig_dom"/>
</dbReference>
<dbReference type="OrthoDB" id="416786at2759"/>